<evidence type="ECO:0000256" key="5">
    <source>
        <dbReference type="ARBA" id="ARBA00023004"/>
    </source>
</evidence>
<dbReference type="EMBL" id="JAAATW010000007">
    <property type="protein sequence ID" value="NBE09557.1"/>
    <property type="molecule type" value="Genomic_DNA"/>
</dbReference>
<comment type="caution">
    <text evidence="8">The sequence shown here is derived from an EMBL/GenBank/DDBJ whole genome shotgun (WGS) entry which is preliminary data.</text>
</comment>
<feature type="domain" description="Rieske" evidence="7">
    <location>
        <begin position="43"/>
        <end position="152"/>
    </location>
</feature>
<evidence type="ECO:0000313" key="8">
    <source>
        <dbReference type="EMBL" id="NBE09557.1"/>
    </source>
</evidence>
<protein>
    <submittedName>
        <fullName evidence="8">Rieske 2Fe-2S domain-containing protein</fullName>
    </submittedName>
</protein>
<dbReference type="Gene3D" id="3.90.380.10">
    <property type="entry name" value="Naphthalene 1,2-dioxygenase Alpha Subunit, Chain A, domain 1"/>
    <property type="match status" value="2"/>
</dbReference>
<proteinExistence type="predicted"/>
<name>A0ABW9YAC1_9RHOB</name>
<evidence type="ECO:0000256" key="1">
    <source>
        <dbReference type="ARBA" id="ARBA00001962"/>
    </source>
</evidence>
<evidence type="ECO:0000256" key="2">
    <source>
        <dbReference type="ARBA" id="ARBA00022714"/>
    </source>
</evidence>
<reference evidence="9" key="1">
    <citation type="submission" date="2020-01" db="EMBL/GenBank/DDBJ databases">
        <title>Sphingomonas sp. strain CSW-10.</title>
        <authorList>
            <person name="Chen W.-M."/>
        </authorList>
    </citation>
    <scope>NUCLEOTIDE SEQUENCE [LARGE SCALE GENOMIC DNA]</scope>
    <source>
        <strain evidence="9">CCP-1</strain>
    </source>
</reference>
<keyword evidence="9" id="KW-1185">Reference proteome</keyword>
<dbReference type="Pfam" id="PF00355">
    <property type="entry name" value="Rieske"/>
    <property type="match status" value="1"/>
</dbReference>
<comment type="cofactor">
    <cofactor evidence="1">
        <name>Fe cation</name>
        <dbReference type="ChEBI" id="CHEBI:24875"/>
    </cofactor>
</comment>
<evidence type="ECO:0000259" key="7">
    <source>
        <dbReference type="PROSITE" id="PS51296"/>
    </source>
</evidence>
<accession>A0ABW9YAC1</accession>
<keyword evidence="3" id="KW-0479">Metal-binding</keyword>
<dbReference type="InterPro" id="IPR015879">
    <property type="entry name" value="Ring_hydroxy_dOase_asu_C_dom"/>
</dbReference>
<dbReference type="SUPFAM" id="SSF50022">
    <property type="entry name" value="ISP domain"/>
    <property type="match status" value="1"/>
</dbReference>
<dbReference type="PANTHER" id="PTHR43756:SF5">
    <property type="entry name" value="CHOLINE MONOOXYGENASE, CHLOROPLASTIC"/>
    <property type="match status" value="1"/>
</dbReference>
<dbReference type="InterPro" id="IPR036922">
    <property type="entry name" value="Rieske_2Fe-2S_sf"/>
</dbReference>
<organism evidence="8 9">
    <name type="scientific">Paragemmobacter ruber</name>
    <dbReference type="NCBI Taxonomy" id="1985673"/>
    <lineage>
        <taxon>Bacteria</taxon>
        <taxon>Pseudomonadati</taxon>
        <taxon>Pseudomonadota</taxon>
        <taxon>Alphaproteobacteria</taxon>
        <taxon>Rhodobacterales</taxon>
        <taxon>Paracoccaceae</taxon>
        <taxon>Paragemmobacter</taxon>
    </lineage>
</organism>
<evidence type="ECO:0000256" key="3">
    <source>
        <dbReference type="ARBA" id="ARBA00022723"/>
    </source>
</evidence>
<keyword evidence="4" id="KW-0560">Oxidoreductase</keyword>
<dbReference type="PROSITE" id="PS51296">
    <property type="entry name" value="RIESKE"/>
    <property type="match status" value="1"/>
</dbReference>
<keyword evidence="5" id="KW-0408">Iron</keyword>
<keyword evidence="6" id="KW-0411">Iron-sulfur</keyword>
<dbReference type="InterPro" id="IPR001663">
    <property type="entry name" value="Rng_hydr_dOase-A"/>
</dbReference>
<dbReference type="Proteomes" id="UP001517376">
    <property type="component" value="Unassembled WGS sequence"/>
</dbReference>
<evidence type="ECO:0000256" key="6">
    <source>
        <dbReference type="ARBA" id="ARBA00023014"/>
    </source>
</evidence>
<dbReference type="Pfam" id="PF00848">
    <property type="entry name" value="Ring_hydroxyl_A"/>
    <property type="match status" value="1"/>
</dbReference>
<evidence type="ECO:0000256" key="4">
    <source>
        <dbReference type="ARBA" id="ARBA00023002"/>
    </source>
</evidence>
<gene>
    <name evidence="8" type="ORF">GU920_18595</name>
</gene>
<dbReference type="Gene3D" id="2.102.10.10">
    <property type="entry name" value="Rieske [2Fe-2S] iron-sulphur domain"/>
    <property type="match status" value="1"/>
</dbReference>
<keyword evidence="2" id="KW-0001">2Fe-2S</keyword>
<evidence type="ECO:0000313" key="9">
    <source>
        <dbReference type="Proteomes" id="UP001517376"/>
    </source>
</evidence>
<dbReference type="InterPro" id="IPR017941">
    <property type="entry name" value="Rieske_2Fe-2S"/>
</dbReference>
<dbReference type="CDD" id="cd03469">
    <property type="entry name" value="Rieske_RO_Alpha_N"/>
    <property type="match status" value="1"/>
</dbReference>
<dbReference type="PRINTS" id="PR00090">
    <property type="entry name" value="RNGDIOXGNASE"/>
</dbReference>
<dbReference type="CDD" id="cd00680">
    <property type="entry name" value="RHO_alpha_C"/>
    <property type="match status" value="1"/>
</dbReference>
<dbReference type="RefSeq" id="WP_161768611.1">
    <property type="nucleotide sequence ID" value="NZ_JAAATW010000007.1"/>
</dbReference>
<sequence>MTTHPLSSLPIPNDWDRRGLPGWTYHSPALFDLEKTHVFLTHWQVAGHECDLPAPGDWITFDMLGERAVLMRGADGIVRAFHNLCRHRGARVVDGARGQCRGAIICPFHGWVYNLDGTLRGPAQPGSFGDMDRTKFGLKPIELQSFHGFLFIRFQPGPQPDIADLLAPYDADFAAYRTADILPVATPYWSTDLPVNWKSVRDVDNEGYHVPLAHPGLQDLYGRDYRDIFLPNGLNISVGRYGDTPGRLWSVRQYNRLSQARDHLPPHLAGAWTYYGVFPQIVFSFTPESIQFYHEIPLAPGRTCLTGRLYRNPEETRRERLARYLAMRIDRDTSAEDQQLSIWSNESMRSSAFDGFHLSDLEWGLRRHHDDLRALLPVLTLDTAPPEDRIAALNQEMLVAQGQAGIA</sequence>
<dbReference type="PANTHER" id="PTHR43756">
    <property type="entry name" value="CHOLINE MONOOXYGENASE, CHLOROPLASTIC"/>
    <property type="match status" value="1"/>
</dbReference>
<dbReference type="SUPFAM" id="SSF55961">
    <property type="entry name" value="Bet v1-like"/>
    <property type="match status" value="1"/>
</dbReference>